<name>A0AAN6Y0H9_9PEZI</name>
<feature type="signal peptide" evidence="1">
    <location>
        <begin position="1"/>
        <end position="23"/>
    </location>
</feature>
<organism evidence="2 3">
    <name type="scientific">Rhypophila decipiens</name>
    <dbReference type="NCBI Taxonomy" id="261697"/>
    <lineage>
        <taxon>Eukaryota</taxon>
        <taxon>Fungi</taxon>
        <taxon>Dikarya</taxon>
        <taxon>Ascomycota</taxon>
        <taxon>Pezizomycotina</taxon>
        <taxon>Sordariomycetes</taxon>
        <taxon>Sordariomycetidae</taxon>
        <taxon>Sordariales</taxon>
        <taxon>Naviculisporaceae</taxon>
        <taxon>Rhypophila</taxon>
    </lineage>
</organism>
<evidence type="ECO:0000313" key="3">
    <source>
        <dbReference type="Proteomes" id="UP001301769"/>
    </source>
</evidence>
<keyword evidence="3" id="KW-1185">Reference proteome</keyword>
<protein>
    <submittedName>
        <fullName evidence="2">Uncharacterized protein</fullName>
    </submittedName>
</protein>
<sequence length="86" mass="8508">MGVVTSIPTGSVGLLALALAATAAVPVIAGAHADFDMHQAAVPSAMVGGGAAQPVVNMNADYMYADSFAAGGALHDSSFSKPYLRS</sequence>
<accession>A0AAN6Y0H9</accession>
<comment type="caution">
    <text evidence="2">The sequence shown here is derived from an EMBL/GenBank/DDBJ whole genome shotgun (WGS) entry which is preliminary data.</text>
</comment>
<feature type="chain" id="PRO_5042876127" evidence="1">
    <location>
        <begin position="24"/>
        <end position="86"/>
    </location>
</feature>
<dbReference type="AlphaFoldDB" id="A0AAN6Y0H9"/>
<dbReference type="EMBL" id="MU858177">
    <property type="protein sequence ID" value="KAK4210333.1"/>
    <property type="molecule type" value="Genomic_DNA"/>
</dbReference>
<evidence type="ECO:0000256" key="1">
    <source>
        <dbReference type="SAM" id="SignalP"/>
    </source>
</evidence>
<evidence type="ECO:0000313" key="2">
    <source>
        <dbReference type="EMBL" id="KAK4210333.1"/>
    </source>
</evidence>
<proteinExistence type="predicted"/>
<gene>
    <name evidence="2" type="ORF">QBC37DRAFT_377127</name>
</gene>
<reference evidence="2" key="2">
    <citation type="submission" date="2023-05" db="EMBL/GenBank/DDBJ databases">
        <authorList>
            <consortium name="Lawrence Berkeley National Laboratory"/>
            <person name="Steindorff A."/>
            <person name="Hensen N."/>
            <person name="Bonometti L."/>
            <person name="Westerberg I."/>
            <person name="Brannstrom I.O."/>
            <person name="Guillou S."/>
            <person name="Cros-Aarteil S."/>
            <person name="Calhoun S."/>
            <person name="Haridas S."/>
            <person name="Kuo A."/>
            <person name="Mondo S."/>
            <person name="Pangilinan J."/>
            <person name="Riley R."/>
            <person name="Labutti K."/>
            <person name="Andreopoulos B."/>
            <person name="Lipzen A."/>
            <person name="Chen C."/>
            <person name="Yanf M."/>
            <person name="Daum C."/>
            <person name="Ng V."/>
            <person name="Clum A."/>
            <person name="Ohm R."/>
            <person name="Martin F."/>
            <person name="Silar P."/>
            <person name="Natvig D."/>
            <person name="Lalanne C."/>
            <person name="Gautier V."/>
            <person name="Ament-Velasquez S.L."/>
            <person name="Kruys A."/>
            <person name="Hutchinson M.I."/>
            <person name="Powell A.J."/>
            <person name="Barry K."/>
            <person name="Miller A.N."/>
            <person name="Grigoriev I.V."/>
            <person name="Debuchy R."/>
            <person name="Gladieux P."/>
            <person name="Thoren M.H."/>
            <person name="Johannesson H."/>
        </authorList>
    </citation>
    <scope>NUCLEOTIDE SEQUENCE</scope>
    <source>
        <strain evidence="2">PSN293</strain>
    </source>
</reference>
<keyword evidence="1" id="KW-0732">Signal</keyword>
<dbReference type="Proteomes" id="UP001301769">
    <property type="component" value="Unassembled WGS sequence"/>
</dbReference>
<reference evidence="2" key="1">
    <citation type="journal article" date="2023" name="Mol. Phylogenet. Evol.">
        <title>Genome-scale phylogeny and comparative genomics of the fungal order Sordariales.</title>
        <authorList>
            <person name="Hensen N."/>
            <person name="Bonometti L."/>
            <person name="Westerberg I."/>
            <person name="Brannstrom I.O."/>
            <person name="Guillou S."/>
            <person name="Cros-Aarteil S."/>
            <person name="Calhoun S."/>
            <person name="Haridas S."/>
            <person name="Kuo A."/>
            <person name="Mondo S."/>
            <person name="Pangilinan J."/>
            <person name="Riley R."/>
            <person name="LaButti K."/>
            <person name="Andreopoulos B."/>
            <person name="Lipzen A."/>
            <person name="Chen C."/>
            <person name="Yan M."/>
            <person name="Daum C."/>
            <person name="Ng V."/>
            <person name="Clum A."/>
            <person name="Steindorff A."/>
            <person name="Ohm R.A."/>
            <person name="Martin F."/>
            <person name="Silar P."/>
            <person name="Natvig D.O."/>
            <person name="Lalanne C."/>
            <person name="Gautier V."/>
            <person name="Ament-Velasquez S.L."/>
            <person name="Kruys A."/>
            <person name="Hutchinson M.I."/>
            <person name="Powell A.J."/>
            <person name="Barry K."/>
            <person name="Miller A.N."/>
            <person name="Grigoriev I.V."/>
            <person name="Debuchy R."/>
            <person name="Gladieux P."/>
            <person name="Hiltunen Thoren M."/>
            <person name="Johannesson H."/>
        </authorList>
    </citation>
    <scope>NUCLEOTIDE SEQUENCE</scope>
    <source>
        <strain evidence="2">PSN293</strain>
    </source>
</reference>